<dbReference type="Gene3D" id="2.120.10.80">
    <property type="entry name" value="Kelch-type beta propeller"/>
    <property type="match status" value="2"/>
</dbReference>
<dbReference type="SUPFAM" id="SSF53335">
    <property type="entry name" value="S-adenosyl-L-methionine-dependent methyltransferases"/>
    <property type="match status" value="1"/>
</dbReference>
<protein>
    <recommendedName>
        <fullName evidence="6">tRNA wybutosine-synthesizing protein 4</fullName>
        <ecNumber evidence="5">2.1.1.290</ecNumber>
        <ecNumber evidence="4">2.3.1.231</ecNumber>
    </recommendedName>
    <alternativeName>
        <fullName evidence="12">tRNA(Phe) (7-(3-amino-3-(methoxycarbonyl)propyl)wyosine(37)-N)-methoxycarbonyltransferase</fullName>
    </alternativeName>
    <alternativeName>
        <fullName evidence="11">tRNA(Phe) (7-(3-amino-3-carboxypropyl)wyosine(37)-O)-methyltransferase</fullName>
    </alternativeName>
</protein>
<feature type="non-terminal residue" evidence="14">
    <location>
        <position position="1"/>
    </location>
</feature>
<keyword evidence="15" id="KW-1185">Reference proteome</keyword>
<dbReference type="Pfam" id="PF04072">
    <property type="entry name" value="LCM"/>
    <property type="match status" value="1"/>
</dbReference>
<dbReference type="PANTHER" id="PTHR46529">
    <property type="entry name" value="TRNA WYBUTOSINE-SYNTHESIZING PROTEIN 4"/>
    <property type="match status" value="1"/>
</dbReference>
<organism evidence="14 15">
    <name type="scientific">Porites lobata</name>
    <dbReference type="NCBI Taxonomy" id="104759"/>
    <lineage>
        <taxon>Eukaryota</taxon>
        <taxon>Metazoa</taxon>
        <taxon>Cnidaria</taxon>
        <taxon>Anthozoa</taxon>
        <taxon>Hexacorallia</taxon>
        <taxon>Scleractinia</taxon>
        <taxon>Fungiina</taxon>
        <taxon>Poritidae</taxon>
        <taxon>Porites</taxon>
    </lineage>
</organism>
<comment type="similarity">
    <text evidence="3">Belongs to the methyltransferase superfamily. LCMT family.</text>
</comment>
<keyword evidence="9" id="KW-0949">S-adenosyl-L-methionine</keyword>
<proteinExistence type="inferred from homology"/>
<keyword evidence="7" id="KW-0489">Methyltransferase</keyword>
<evidence type="ECO:0000256" key="3">
    <source>
        <dbReference type="ARBA" id="ARBA00010703"/>
    </source>
</evidence>
<dbReference type="InterPro" id="IPR007213">
    <property type="entry name" value="Ppm1/Ppm2/Tcmp"/>
</dbReference>
<comment type="caution">
    <text evidence="14">The sequence shown here is derived from an EMBL/GenBank/DDBJ whole genome shotgun (WGS) entry which is preliminary data.</text>
</comment>
<evidence type="ECO:0000313" key="15">
    <source>
        <dbReference type="Proteomes" id="UP001159405"/>
    </source>
</evidence>
<dbReference type="EC" id="2.1.1.290" evidence="5"/>
<name>A0ABN8PK69_9CNID</name>
<dbReference type="Proteomes" id="UP001159405">
    <property type="component" value="Unassembled WGS sequence"/>
</dbReference>
<dbReference type="Gene3D" id="3.40.50.150">
    <property type="entry name" value="Vaccinia Virus protein VP39"/>
    <property type="match status" value="1"/>
</dbReference>
<evidence type="ECO:0000256" key="12">
    <source>
        <dbReference type="ARBA" id="ARBA00030847"/>
    </source>
</evidence>
<evidence type="ECO:0000256" key="8">
    <source>
        <dbReference type="ARBA" id="ARBA00022679"/>
    </source>
</evidence>
<evidence type="ECO:0000256" key="11">
    <source>
        <dbReference type="ARBA" id="ARBA00029750"/>
    </source>
</evidence>
<dbReference type="Pfam" id="PF24681">
    <property type="entry name" value="Kelch_KLHDC2_KLHL20_DRC7"/>
    <property type="match status" value="1"/>
</dbReference>
<evidence type="ECO:0000256" key="2">
    <source>
        <dbReference type="ARBA" id="ARBA00004797"/>
    </source>
</evidence>
<dbReference type="InterPro" id="IPR011043">
    <property type="entry name" value="Gal_Oxase/kelch_b-propeller"/>
</dbReference>
<evidence type="ECO:0000256" key="10">
    <source>
        <dbReference type="ARBA" id="ARBA00022694"/>
    </source>
</evidence>
<dbReference type="PANTHER" id="PTHR46529:SF1">
    <property type="entry name" value="TRNA WYBUTOSINE-SYNTHESIZING PROTEIN 4"/>
    <property type="match status" value="1"/>
</dbReference>
<accession>A0ABN8PK69</accession>
<dbReference type="EC" id="2.3.1.231" evidence="4"/>
<evidence type="ECO:0000256" key="6">
    <source>
        <dbReference type="ARBA" id="ARBA00018045"/>
    </source>
</evidence>
<evidence type="ECO:0000256" key="7">
    <source>
        <dbReference type="ARBA" id="ARBA00022603"/>
    </source>
</evidence>
<comment type="pathway">
    <text evidence="2">tRNA modification; wybutosine-tRNA(Phe) biosynthesis.</text>
</comment>
<keyword evidence="10" id="KW-0819">tRNA processing</keyword>
<evidence type="ECO:0000256" key="9">
    <source>
        <dbReference type="ARBA" id="ARBA00022691"/>
    </source>
</evidence>
<dbReference type="InterPro" id="IPR029063">
    <property type="entry name" value="SAM-dependent_MTases_sf"/>
</dbReference>
<sequence>LQVQGTNDRATLSKFSTVKQGYYEDRFIQYFVSKTSRRAPIIHRSYYIRAKAIHFMLKGFLQSCSLKSLPKQIVSLGAGFDTLFFALSREGLLKDTKYFEVDFPEVVKQKGSLIVQHIELLNTLGGVTSQNEHWLGGGFDSEKYSLLGCNLKNRTALENCLLKCGLNTTVPTLLLSEVVLTYIDPPQSSTDIIHWAADFFSSAMFVMFEQVYPNDPFGIKMMNHFKYSVGAPLHATEAFPTQQSQIQRFLNEGWPVVECPTLNYIYYDTLPAEEKARVEEVEPFDEFEEWHLVCSHYIILVAFKGSCQSIKDELLRQQTELPRQSSIIEEEQWNFRPVDVSPSCDGLKRFGHTVTPKSDGSIVLTGGFGLENGKHMRLNGVHLLHTVQGVWHCTEVIAASENDLLGGRIFHTATALSSSDILIYGGRTSPAKPCAQTLLLSLTNNSESISSNSSCGASQNVRAESEFEGDRDFQSSRIINQCYKQTVLDCGGDIPEPRWRHSATHVFLPDGSENVLVFGGRTPSCLALGDCYLLNRKTQMWRKLLLSGDIASPRHSHSACAWNNNVILLGGLDASLHALATLQIIDTKVNPMTLRTLNVQPALLPRYSHTAHVVNDHLVLVGGVSPNSTRTPGVVLLNLKSLTWKSFSLPTCTAPRNPLMLHNHQSVFWEDSQGIVVLGGGGNCFSFGTHLNDFPVLIDLPLP</sequence>
<evidence type="ECO:0000256" key="5">
    <source>
        <dbReference type="ARBA" id="ARBA00012779"/>
    </source>
</evidence>
<keyword evidence="8" id="KW-0808">Transferase</keyword>
<evidence type="ECO:0000313" key="14">
    <source>
        <dbReference type="EMBL" id="CAH3145646.1"/>
    </source>
</evidence>
<dbReference type="EMBL" id="CALNXK010000076">
    <property type="protein sequence ID" value="CAH3145646.1"/>
    <property type="molecule type" value="Genomic_DNA"/>
</dbReference>
<dbReference type="InterPro" id="IPR015915">
    <property type="entry name" value="Kelch-typ_b-propeller"/>
</dbReference>
<dbReference type="SUPFAM" id="SSF50965">
    <property type="entry name" value="Galactose oxidase, central domain"/>
    <property type="match status" value="1"/>
</dbReference>
<evidence type="ECO:0000256" key="1">
    <source>
        <dbReference type="ARBA" id="ARBA00001806"/>
    </source>
</evidence>
<gene>
    <name evidence="14" type="ORF">PLOB_00044625</name>
</gene>
<comment type="catalytic activity">
    <reaction evidence="1">
        <text>7-[(3S)-3-amino-3-carboxypropyl]wyosine(37) in tRNA(Phe) + S-adenosyl-L-methionine = 7-[(3S)-(3-amino-3-methoxycarbonyl)propyl]wyosine(37) in tRNA(Phe) + S-adenosyl-L-homocysteine</text>
        <dbReference type="Rhea" id="RHEA:36903"/>
        <dbReference type="Rhea" id="RHEA-COMP:10379"/>
        <dbReference type="Rhea" id="RHEA-COMP:11844"/>
        <dbReference type="ChEBI" id="CHEBI:57856"/>
        <dbReference type="ChEBI" id="CHEBI:59789"/>
        <dbReference type="ChEBI" id="CHEBI:73543"/>
        <dbReference type="ChEBI" id="CHEBI:74275"/>
        <dbReference type="EC" id="2.1.1.290"/>
    </reaction>
</comment>
<reference evidence="14 15" key="1">
    <citation type="submission" date="2022-05" db="EMBL/GenBank/DDBJ databases">
        <authorList>
            <consortium name="Genoscope - CEA"/>
            <person name="William W."/>
        </authorList>
    </citation>
    <scope>NUCLEOTIDE SEQUENCE [LARGE SCALE GENOMIC DNA]</scope>
</reference>
<comment type="catalytic activity">
    <reaction evidence="13">
        <text>7-[(3S)-(3-amino-3-methoxycarbonyl)propyl]wyosine(37) in tRNA(Phe) + S-adenosyl-L-methionine + CO2 = wybutosine(37) in tRNA(Phe) + S-adenosyl-L-homocysteine + 2 H(+)</text>
        <dbReference type="Rhea" id="RHEA:37119"/>
        <dbReference type="Rhea" id="RHEA-COMP:11844"/>
        <dbReference type="Rhea" id="RHEA-COMP:11847"/>
        <dbReference type="ChEBI" id="CHEBI:15378"/>
        <dbReference type="ChEBI" id="CHEBI:16526"/>
        <dbReference type="ChEBI" id="CHEBI:57856"/>
        <dbReference type="ChEBI" id="CHEBI:59789"/>
        <dbReference type="ChEBI" id="CHEBI:73544"/>
        <dbReference type="ChEBI" id="CHEBI:74275"/>
        <dbReference type="EC" id="2.3.1.231"/>
    </reaction>
</comment>
<evidence type="ECO:0000256" key="13">
    <source>
        <dbReference type="ARBA" id="ARBA00049250"/>
    </source>
</evidence>
<evidence type="ECO:0000256" key="4">
    <source>
        <dbReference type="ARBA" id="ARBA00012155"/>
    </source>
</evidence>